<organism evidence="2 3">
    <name type="scientific">Pleurodeles waltl</name>
    <name type="common">Iberian ribbed newt</name>
    <dbReference type="NCBI Taxonomy" id="8319"/>
    <lineage>
        <taxon>Eukaryota</taxon>
        <taxon>Metazoa</taxon>
        <taxon>Chordata</taxon>
        <taxon>Craniata</taxon>
        <taxon>Vertebrata</taxon>
        <taxon>Euteleostomi</taxon>
        <taxon>Amphibia</taxon>
        <taxon>Batrachia</taxon>
        <taxon>Caudata</taxon>
        <taxon>Salamandroidea</taxon>
        <taxon>Salamandridae</taxon>
        <taxon>Pleurodelinae</taxon>
        <taxon>Pleurodeles</taxon>
    </lineage>
</organism>
<dbReference type="EMBL" id="JANPWB010000004">
    <property type="protein sequence ID" value="KAJ1191586.1"/>
    <property type="molecule type" value="Genomic_DNA"/>
</dbReference>
<evidence type="ECO:0000313" key="3">
    <source>
        <dbReference type="Proteomes" id="UP001066276"/>
    </source>
</evidence>
<name>A0AAV7USP0_PLEWA</name>
<feature type="region of interest" description="Disordered" evidence="1">
    <location>
        <begin position="119"/>
        <end position="172"/>
    </location>
</feature>
<evidence type="ECO:0000256" key="1">
    <source>
        <dbReference type="SAM" id="MobiDB-lite"/>
    </source>
</evidence>
<gene>
    <name evidence="2" type="ORF">NDU88_000902</name>
</gene>
<sequence length="200" mass="21813">MKNTTAVQTKNGKHYNTATINWPILRTNTSRATAPWRKVCKVSVQLASLISELALHYMTAPPPLHTHVISAASSREWRSVDGTSLRGHPRQSRSTPLRIASVTLPSLLVDDVLSERRWRGAQAPQRGSGRGRRRRRLGDEGSAKTSKGNAKGKREGGKRAQPHRSAPLLPRAVGTDGCRAMCRSWAAVCASGRPAALGWL</sequence>
<evidence type="ECO:0000313" key="2">
    <source>
        <dbReference type="EMBL" id="KAJ1191586.1"/>
    </source>
</evidence>
<comment type="caution">
    <text evidence="2">The sequence shown here is derived from an EMBL/GenBank/DDBJ whole genome shotgun (WGS) entry which is preliminary data.</text>
</comment>
<protein>
    <submittedName>
        <fullName evidence="2">Uncharacterized protein</fullName>
    </submittedName>
</protein>
<feature type="region of interest" description="Disordered" evidence="1">
    <location>
        <begin position="73"/>
        <end position="97"/>
    </location>
</feature>
<dbReference type="AlphaFoldDB" id="A0AAV7USP0"/>
<dbReference type="Proteomes" id="UP001066276">
    <property type="component" value="Chromosome 2_2"/>
</dbReference>
<accession>A0AAV7USP0</accession>
<keyword evidence="3" id="KW-1185">Reference proteome</keyword>
<reference evidence="2" key="1">
    <citation type="journal article" date="2022" name="bioRxiv">
        <title>Sequencing and chromosome-scale assembly of the giantPleurodeles waltlgenome.</title>
        <authorList>
            <person name="Brown T."/>
            <person name="Elewa A."/>
            <person name="Iarovenko S."/>
            <person name="Subramanian E."/>
            <person name="Araus A.J."/>
            <person name="Petzold A."/>
            <person name="Susuki M."/>
            <person name="Suzuki K.-i.T."/>
            <person name="Hayashi T."/>
            <person name="Toyoda A."/>
            <person name="Oliveira C."/>
            <person name="Osipova E."/>
            <person name="Leigh N.D."/>
            <person name="Simon A."/>
            <person name="Yun M.H."/>
        </authorList>
    </citation>
    <scope>NUCLEOTIDE SEQUENCE</scope>
    <source>
        <strain evidence="2">20211129_DDA</strain>
        <tissue evidence="2">Liver</tissue>
    </source>
</reference>
<proteinExistence type="predicted"/>